<organism evidence="1 2">
    <name type="scientific">Crotalaria pallida</name>
    <name type="common">Smooth rattlebox</name>
    <name type="synonym">Crotalaria striata</name>
    <dbReference type="NCBI Taxonomy" id="3830"/>
    <lineage>
        <taxon>Eukaryota</taxon>
        <taxon>Viridiplantae</taxon>
        <taxon>Streptophyta</taxon>
        <taxon>Embryophyta</taxon>
        <taxon>Tracheophyta</taxon>
        <taxon>Spermatophyta</taxon>
        <taxon>Magnoliopsida</taxon>
        <taxon>eudicotyledons</taxon>
        <taxon>Gunneridae</taxon>
        <taxon>Pentapetalae</taxon>
        <taxon>rosids</taxon>
        <taxon>fabids</taxon>
        <taxon>Fabales</taxon>
        <taxon>Fabaceae</taxon>
        <taxon>Papilionoideae</taxon>
        <taxon>50 kb inversion clade</taxon>
        <taxon>genistoids sensu lato</taxon>
        <taxon>core genistoids</taxon>
        <taxon>Crotalarieae</taxon>
        <taxon>Crotalaria</taxon>
    </lineage>
</organism>
<comment type="caution">
    <text evidence="1">The sequence shown here is derived from an EMBL/GenBank/DDBJ whole genome shotgun (WGS) entry which is preliminary data.</text>
</comment>
<evidence type="ECO:0008006" key="3">
    <source>
        <dbReference type="Google" id="ProtNLM"/>
    </source>
</evidence>
<sequence length="168" mass="19733">MVGLLLRMGNDRILCKLDRALVNQIRCRDWANAEAEFLEPGLSDHSPIVINWRLSYVQKRSGFKYFNMWSSHPEFAAIIMKKEILRECVSVHKAAVAFLKQKAKESWLKDGDDNTGLFHISIKQRRYHNRVLRLQDDDGRNINGQENINNTFIRFYKELFNGRQQGLH</sequence>
<dbReference type="AlphaFoldDB" id="A0AAN9EZX9"/>
<accession>A0AAN9EZX9</accession>
<dbReference type="PANTHER" id="PTHR33710">
    <property type="entry name" value="BNAC02G09200D PROTEIN"/>
    <property type="match status" value="1"/>
</dbReference>
<name>A0AAN9EZX9_CROPI</name>
<keyword evidence="2" id="KW-1185">Reference proteome</keyword>
<proteinExistence type="predicted"/>
<evidence type="ECO:0000313" key="1">
    <source>
        <dbReference type="EMBL" id="KAK7267062.1"/>
    </source>
</evidence>
<gene>
    <name evidence="1" type="ORF">RIF29_19726</name>
</gene>
<evidence type="ECO:0000313" key="2">
    <source>
        <dbReference type="Proteomes" id="UP001372338"/>
    </source>
</evidence>
<protein>
    <recommendedName>
        <fullName evidence="3">Endonuclease/exonuclease/phosphatase</fullName>
    </recommendedName>
</protein>
<dbReference type="EMBL" id="JAYWIO010000004">
    <property type="protein sequence ID" value="KAK7267062.1"/>
    <property type="molecule type" value="Genomic_DNA"/>
</dbReference>
<dbReference type="Proteomes" id="UP001372338">
    <property type="component" value="Unassembled WGS sequence"/>
</dbReference>
<dbReference type="PANTHER" id="PTHR33710:SF81">
    <property type="entry name" value="ENDONUCLEASE_EXONUCLEASE_PHOSPHATASE DOMAIN-CONTAINING PROTEIN"/>
    <property type="match status" value="1"/>
</dbReference>
<reference evidence="1 2" key="1">
    <citation type="submission" date="2024-01" db="EMBL/GenBank/DDBJ databases">
        <title>The genomes of 5 underutilized Papilionoideae crops provide insights into root nodulation and disease resistanc.</title>
        <authorList>
            <person name="Yuan L."/>
        </authorList>
    </citation>
    <scope>NUCLEOTIDE SEQUENCE [LARGE SCALE GENOMIC DNA]</scope>
    <source>
        <strain evidence="1">ZHUSHIDOU_FW_LH</strain>
        <tissue evidence="1">Leaf</tissue>
    </source>
</reference>